<comment type="domain">
    <text evidence="11">Consists of 3 domains; the N-terminus binds the ribosome, the middle domain has PPIase activity, while the C-terminus has intrinsic chaperone activity on its own.</text>
</comment>
<dbReference type="NCBIfam" id="TIGR00115">
    <property type="entry name" value="tig"/>
    <property type="match status" value="1"/>
</dbReference>
<keyword evidence="11" id="KW-0963">Cytoplasm</keyword>
<dbReference type="GO" id="GO:0044183">
    <property type="term" value="F:protein folding chaperone"/>
    <property type="evidence" value="ECO:0007669"/>
    <property type="project" value="TreeGrafter"/>
</dbReference>
<dbReference type="InterPro" id="IPR046357">
    <property type="entry name" value="PPIase_dom_sf"/>
</dbReference>
<dbReference type="PIRSF" id="PIRSF003095">
    <property type="entry name" value="Trigger_factor"/>
    <property type="match status" value="1"/>
</dbReference>
<dbReference type="GO" id="GO:0005737">
    <property type="term" value="C:cytoplasm"/>
    <property type="evidence" value="ECO:0007669"/>
    <property type="project" value="UniProtKB-SubCell"/>
</dbReference>
<proteinExistence type="inferred from homology"/>
<keyword evidence="8 11" id="KW-0413">Isomerase</keyword>
<gene>
    <name evidence="11" type="primary">tig</name>
    <name evidence="14" type="ORF">GBB04_06505</name>
</gene>
<dbReference type="EMBL" id="WDPD01000005">
    <property type="protein sequence ID" value="KAB7460701.1"/>
    <property type="molecule type" value="Genomic_DNA"/>
</dbReference>
<dbReference type="GO" id="GO:0043335">
    <property type="term" value="P:protein unfolding"/>
    <property type="evidence" value="ECO:0007669"/>
    <property type="project" value="TreeGrafter"/>
</dbReference>
<evidence type="ECO:0000256" key="9">
    <source>
        <dbReference type="ARBA" id="ARBA00023306"/>
    </source>
</evidence>
<evidence type="ECO:0000256" key="8">
    <source>
        <dbReference type="ARBA" id="ARBA00023235"/>
    </source>
</evidence>
<comment type="function">
    <text evidence="11">Involved in protein export. Acts as a chaperone by maintaining the newly synthesized protein in an open conformation. Functions as a peptidyl-prolyl cis-trans isomerase.</text>
</comment>
<evidence type="ECO:0000313" key="14">
    <source>
        <dbReference type="EMBL" id="KAB7460701.1"/>
    </source>
</evidence>
<dbReference type="SUPFAM" id="SSF54534">
    <property type="entry name" value="FKBP-like"/>
    <property type="match status" value="1"/>
</dbReference>
<dbReference type="InterPro" id="IPR037041">
    <property type="entry name" value="Trigger_fac_C_sf"/>
</dbReference>
<dbReference type="OMA" id="KGIKTQF"/>
<dbReference type="SUPFAM" id="SSF102735">
    <property type="entry name" value="Trigger factor ribosome-binding domain"/>
    <property type="match status" value="1"/>
</dbReference>
<name>A0A1V8Q258_9BIFI</name>
<evidence type="ECO:0000256" key="1">
    <source>
        <dbReference type="ARBA" id="ARBA00000971"/>
    </source>
</evidence>
<dbReference type="SUPFAM" id="SSF109998">
    <property type="entry name" value="Triger factor/SurA peptide-binding domain-like"/>
    <property type="match status" value="1"/>
</dbReference>
<evidence type="ECO:0000256" key="4">
    <source>
        <dbReference type="ARBA" id="ARBA00016902"/>
    </source>
</evidence>
<dbReference type="EC" id="5.2.1.8" evidence="3 11"/>
<evidence type="ECO:0000256" key="11">
    <source>
        <dbReference type="HAMAP-Rule" id="MF_00303"/>
    </source>
</evidence>
<evidence type="ECO:0000256" key="13">
    <source>
        <dbReference type="RuleBase" id="RU003914"/>
    </source>
</evidence>
<dbReference type="InterPro" id="IPR036611">
    <property type="entry name" value="Trigger_fac_ribosome-bd_sf"/>
</dbReference>
<dbReference type="InterPro" id="IPR005215">
    <property type="entry name" value="Trig_fac"/>
</dbReference>
<dbReference type="Proteomes" id="UP000429211">
    <property type="component" value="Unassembled WGS sequence"/>
</dbReference>
<dbReference type="Pfam" id="PF05698">
    <property type="entry name" value="Trigger_C"/>
    <property type="match status" value="1"/>
</dbReference>
<evidence type="ECO:0000256" key="5">
    <source>
        <dbReference type="ARBA" id="ARBA00022618"/>
    </source>
</evidence>
<comment type="catalytic activity">
    <reaction evidence="1 11 12">
        <text>[protein]-peptidylproline (omega=180) = [protein]-peptidylproline (omega=0)</text>
        <dbReference type="Rhea" id="RHEA:16237"/>
        <dbReference type="Rhea" id="RHEA-COMP:10747"/>
        <dbReference type="Rhea" id="RHEA-COMP:10748"/>
        <dbReference type="ChEBI" id="CHEBI:83833"/>
        <dbReference type="ChEBI" id="CHEBI:83834"/>
        <dbReference type="EC" id="5.2.1.8"/>
    </reaction>
</comment>
<keyword evidence="5 11" id="KW-0132">Cell division</keyword>
<dbReference type="GO" id="GO:0051083">
    <property type="term" value="P:'de novo' cotranslational protein folding"/>
    <property type="evidence" value="ECO:0007669"/>
    <property type="project" value="TreeGrafter"/>
</dbReference>
<dbReference type="GO" id="GO:0015031">
    <property type="term" value="P:protein transport"/>
    <property type="evidence" value="ECO:0007669"/>
    <property type="project" value="UniProtKB-UniRule"/>
</dbReference>
<dbReference type="InterPro" id="IPR001179">
    <property type="entry name" value="PPIase_FKBP_dom"/>
</dbReference>
<keyword evidence="9 11" id="KW-0131">Cell cycle</keyword>
<evidence type="ECO:0000256" key="7">
    <source>
        <dbReference type="ARBA" id="ARBA00023186"/>
    </source>
</evidence>
<dbReference type="GO" id="GO:0043022">
    <property type="term" value="F:ribosome binding"/>
    <property type="evidence" value="ECO:0007669"/>
    <property type="project" value="TreeGrafter"/>
</dbReference>
<dbReference type="AlphaFoldDB" id="A0A1V8Q258"/>
<comment type="similarity">
    <text evidence="2 11 13">Belongs to the FKBP-type PPIase family. Tig subfamily.</text>
</comment>
<dbReference type="Gene3D" id="3.30.70.1050">
    <property type="entry name" value="Trigger factor ribosome-binding domain"/>
    <property type="match status" value="1"/>
</dbReference>
<dbReference type="InterPro" id="IPR008880">
    <property type="entry name" value="Trigger_fac_C"/>
</dbReference>
<evidence type="ECO:0000256" key="10">
    <source>
        <dbReference type="ARBA" id="ARBA00029986"/>
    </source>
</evidence>
<protein>
    <recommendedName>
        <fullName evidence="4 11">Trigger factor</fullName>
        <shortName evidence="11">TF</shortName>
        <ecNumber evidence="3 11">5.2.1.8</ecNumber>
    </recommendedName>
    <alternativeName>
        <fullName evidence="10 11">PPIase</fullName>
    </alternativeName>
</protein>
<evidence type="ECO:0000313" key="15">
    <source>
        <dbReference type="Proteomes" id="UP000429211"/>
    </source>
</evidence>
<dbReference type="PROSITE" id="PS50059">
    <property type="entry name" value="FKBP_PPIASE"/>
    <property type="match status" value="1"/>
</dbReference>
<evidence type="ECO:0000256" key="6">
    <source>
        <dbReference type="ARBA" id="ARBA00023110"/>
    </source>
</evidence>
<evidence type="ECO:0000256" key="3">
    <source>
        <dbReference type="ARBA" id="ARBA00013194"/>
    </source>
</evidence>
<evidence type="ECO:0000256" key="12">
    <source>
        <dbReference type="PROSITE-ProRule" id="PRU00277"/>
    </source>
</evidence>
<dbReference type="HAMAP" id="MF_00303">
    <property type="entry name" value="Trigger_factor_Tig"/>
    <property type="match status" value="1"/>
</dbReference>
<keyword evidence="7 11" id="KW-0143">Chaperone</keyword>
<sequence>MKISVRNLEPTKVKLTVTVDPEEFNPYLDEARKEIAKQVNVPGFRKGHVPGKIIDQRIGFGAVAGEAVNNGVPELYSKALETKKIHPMAQPEIDVQEVPESAKDETKLKFVATVERRPDIELPEVDGMEIEVEKAEITDEDINNRLEALRQRFGTLVGVDRPAAKGDYANIDLNAEIDGESVDSQEGVSYELGSGTMLDGLDEALEGLSAGEETTFEGTLEAGEHEGEKAQIKVKVNSVKTEELPELDDDFASEASEFDTLDELKEDLKKAASQDAEGRQATAARDAFIAKLEEGLEIPVPKGVKAEMVEQQLKNVTADPDKATKEQKAEAEETVEKELRDQMVLDVLAEKMDVKVSQADVFNFLASIAQQYGMDPNAFIQAIMRNGQLGSAVQEVGRSKGLLAGMRAVTFKSDGETLDLSAFLGEAAEDEEAESVEAASAAAAVADELAADKDAE</sequence>
<reference evidence="14 15" key="1">
    <citation type="journal article" date="2019" name="Nat. Med.">
        <title>A library of human gut bacterial isolates paired with longitudinal multiomics data enables mechanistic microbiome research.</title>
        <authorList>
            <person name="Poyet M."/>
            <person name="Groussin M."/>
            <person name="Gibbons S.M."/>
            <person name="Avila-Pacheco J."/>
            <person name="Jiang X."/>
            <person name="Kearney S.M."/>
            <person name="Perrotta A.R."/>
            <person name="Berdy B."/>
            <person name="Zhao S."/>
            <person name="Lieberman T.D."/>
            <person name="Swanson P.K."/>
            <person name="Smith M."/>
            <person name="Roesemann S."/>
            <person name="Alexander J.E."/>
            <person name="Rich S.A."/>
            <person name="Livny J."/>
            <person name="Vlamakis H."/>
            <person name="Clish C."/>
            <person name="Bullock K."/>
            <person name="Deik A."/>
            <person name="Scott J."/>
            <person name="Pierce K.A."/>
            <person name="Xavier R.J."/>
            <person name="Alm E.J."/>
        </authorList>
    </citation>
    <scope>NUCLEOTIDE SEQUENCE [LARGE SCALE GENOMIC DNA]</scope>
    <source>
        <strain evidence="14 15">BIOML-A2</strain>
    </source>
</reference>
<dbReference type="GeneID" id="31606561"/>
<comment type="caution">
    <text evidence="14">The sequence shown here is derived from an EMBL/GenBank/DDBJ whole genome shotgun (WGS) entry which is preliminary data.</text>
</comment>
<dbReference type="GO" id="GO:0051301">
    <property type="term" value="P:cell division"/>
    <property type="evidence" value="ECO:0007669"/>
    <property type="project" value="UniProtKB-KW"/>
</dbReference>
<organism evidence="14 15">
    <name type="scientific">Bifidobacterium dentium</name>
    <dbReference type="NCBI Taxonomy" id="1689"/>
    <lineage>
        <taxon>Bacteria</taxon>
        <taxon>Bacillati</taxon>
        <taxon>Actinomycetota</taxon>
        <taxon>Actinomycetes</taxon>
        <taxon>Bifidobacteriales</taxon>
        <taxon>Bifidobacteriaceae</taxon>
        <taxon>Bifidobacterium</taxon>
    </lineage>
</organism>
<dbReference type="Gene3D" id="1.10.3120.10">
    <property type="entry name" value="Trigger factor, C-terminal domain"/>
    <property type="match status" value="1"/>
</dbReference>
<dbReference type="Pfam" id="PF00254">
    <property type="entry name" value="FKBP_C"/>
    <property type="match status" value="1"/>
</dbReference>
<comment type="subcellular location">
    <subcellularLocation>
        <location evidence="11">Cytoplasm</location>
    </subcellularLocation>
    <text evidence="11">About half TF is bound to the ribosome near the polypeptide exit tunnel while the other half is free in the cytoplasm.</text>
</comment>
<dbReference type="GO" id="GO:0003755">
    <property type="term" value="F:peptidyl-prolyl cis-trans isomerase activity"/>
    <property type="evidence" value="ECO:0007669"/>
    <property type="project" value="UniProtKB-UniRule"/>
</dbReference>
<keyword evidence="6 11" id="KW-0697">Rotamase</keyword>
<accession>A0A1V8Q258</accession>
<dbReference type="InterPro" id="IPR008881">
    <property type="entry name" value="Trigger_fac_ribosome-bd_bac"/>
</dbReference>
<dbReference type="RefSeq" id="WP_003839718.1">
    <property type="nucleotide sequence ID" value="NZ_BCYE01000025.1"/>
</dbReference>
<dbReference type="Gene3D" id="3.10.50.40">
    <property type="match status" value="1"/>
</dbReference>
<dbReference type="PANTHER" id="PTHR30560:SF3">
    <property type="entry name" value="TRIGGER FACTOR-LIKE PROTEIN TIG, CHLOROPLASTIC"/>
    <property type="match status" value="1"/>
</dbReference>
<evidence type="ECO:0000256" key="2">
    <source>
        <dbReference type="ARBA" id="ARBA00005464"/>
    </source>
</evidence>
<dbReference type="Pfam" id="PF05697">
    <property type="entry name" value="Trigger_N"/>
    <property type="match status" value="1"/>
</dbReference>
<dbReference type="PANTHER" id="PTHR30560">
    <property type="entry name" value="TRIGGER FACTOR CHAPERONE AND PEPTIDYL-PROLYL CIS/TRANS ISOMERASE"/>
    <property type="match status" value="1"/>
</dbReference>
<dbReference type="InterPro" id="IPR027304">
    <property type="entry name" value="Trigger_fact/SurA_dom_sf"/>
</dbReference>